<keyword evidence="3" id="KW-1185">Reference proteome</keyword>
<accession>A0ABR8ALQ9</accession>
<dbReference type="RefSeq" id="WP_190551960.1">
    <property type="nucleotide sequence ID" value="NZ_CAWPNO010000011.1"/>
</dbReference>
<sequence>MRGVSSSVGVNLANSCLEIIIDKDYYSIGRWSFPKPDNKVLEVLTEEILDCFDALRITINKEKSLAIEADLCHKYLIKLAEWGRTAYQAFFGEDRPNKILTSRLNENVAPTFVSEVMPFAWEVLFEGSEEDYEQGNPEMFWGMRYTPARILNPEKDIADYVLEQAQPSDMLFCLHHRLLHAHKKERPEIERLVRVTAKDHFTLLGTACNLTNGKSGDPLGDDLLKYLYKASHNMLHFACHCKESKLGDKLLISFIQDEEITENGLVLELETYKFLLRQGKFLCQPLVFLNACQSAGGADELRRTFNLPKVFIQHGAAAVIATACPVPDMFAAAFAKVFYEFFLRGMVVRDETTGEKVVKIMTIGEALRATRWYFLKEFNNPLGLAYGVYSPAGYRVGESLI</sequence>
<evidence type="ECO:0000259" key="1">
    <source>
        <dbReference type="Pfam" id="PF12770"/>
    </source>
</evidence>
<comment type="caution">
    <text evidence="2">The sequence shown here is derived from an EMBL/GenBank/DDBJ whole genome shotgun (WGS) entry which is preliminary data.</text>
</comment>
<dbReference type="EMBL" id="JACJQH010000108">
    <property type="protein sequence ID" value="MBD2200739.1"/>
    <property type="molecule type" value="Genomic_DNA"/>
</dbReference>
<protein>
    <submittedName>
        <fullName evidence="2">CHAT domain-containing protein</fullName>
    </submittedName>
</protein>
<dbReference type="Pfam" id="PF12770">
    <property type="entry name" value="CHAT"/>
    <property type="match status" value="1"/>
</dbReference>
<evidence type="ECO:0000313" key="3">
    <source>
        <dbReference type="Proteomes" id="UP000658514"/>
    </source>
</evidence>
<organism evidence="2 3">
    <name type="scientific">Calothrix parietina FACHB-288</name>
    <dbReference type="NCBI Taxonomy" id="2692896"/>
    <lineage>
        <taxon>Bacteria</taxon>
        <taxon>Bacillati</taxon>
        <taxon>Cyanobacteriota</taxon>
        <taxon>Cyanophyceae</taxon>
        <taxon>Nostocales</taxon>
        <taxon>Calotrichaceae</taxon>
        <taxon>Calothrix</taxon>
    </lineage>
</organism>
<gene>
    <name evidence="2" type="ORF">H6G24_35740</name>
</gene>
<proteinExistence type="predicted"/>
<feature type="domain" description="CHAT" evidence="1">
    <location>
        <begin position="212"/>
        <end position="345"/>
    </location>
</feature>
<evidence type="ECO:0000313" key="2">
    <source>
        <dbReference type="EMBL" id="MBD2200739.1"/>
    </source>
</evidence>
<name>A0ABR8ALQ9_9CYAN</name>
<dbReference type="InterPro" id="IPR024983">
    <property type="entry name" value="CHAT_dom"/>
</dbReference>
<reference evidence="2 3" key="1">
    <citation type="journal article" date="2020" name="ISME J.">
        <title>Comparative genomics reveals insights into cyanobacterial evolution and habitat adaptation.</title>
        <authorList>
            <person name="Chen M.Y."/>
            <person name="Teng W.K."/>
            <person name="Zhao L."/>
            <person name="Hu C.X."/>
            <person name="Zhou Y.K."/>
            <person name="Han B.P."/>
            <person name="Song L.R."/>
            <person name="Shu W.S."/>
        </authorList>
    </citation>
    <scope>NUCLEOTIDE SEQUENCE [LARGE SCALE GENOMIC DNA]</scope>
    <source>
        <strain evidence="2 3">FACHB-288</strain>
    </source>
</reference>
<dbReference type="Proteomes" id="UP000658514">
    <property type="component" value="Unassembled WGS sequence"/>
</dbReference>